<keyword evidence="7" id="KW-1185">Reference proteome</keyword>
<dbReference type="EMBL" id="VEPZ02001787">
    <property type="protein sequence ID" value="KAE8654385.1"/>
    <property type="molecule type" value="Genomic_DNA"/>
</dbReference>
<evidence type="ECO:0000259" key="5">
    <source>
        <dbReference type="PROSITE" id="PS50888"/>
    </source>
</evidence>
<keyword evidence="3" id="KW-0804">Transcription</keyword>
<evidence type="ECO:0000313" key="7">
    <source>
        <dbReference type="Proteomes" id="UP000436088"/>
    </source>
</evidence>
<dbReference type="SMART" id="SM00353">
    <property type="entry name" value="HLH"/>
    <property type="match status" value="1"/>
</dbReference>
<comment type="subcellular location">
    <subcellularLocation>
        <location evidence="1">Nucleus</location>
    </subcellularLocation>
</comment>
<dbReference type="PANTHER" id="PTHR45959:SF62">
    <property type="entry name" value="TRANSCRIPTION FACTOR BHLH25-LIKE"/>
    <property type="match status" value="1"/>
</dbReference>
<evidence type="ECO:0000256" key="2">
    <source>
        <dbReference type="ARBA" id="ARBA00023015"/>
    </source>
</evidence>
<dbReference type="AlphaFoldDB" id="A0A6A2WE86"/>
<dbReference type="Gene3D" id="3.80.10.10">
    <property type="entry name" value="Ribonuclease Inhibitor"/>
    <property type="match status" value="2"/>
</dbReference>
<reference evidence="6" key="1">
    <citation type="submission" date="2019-09" db="EMBL/GenBank/DDBJ databases">
        <title>Draft genome information of white flower Hibiscus syriacus.</title>
        <authorList>
            <person name="Kim Y.-M."/>
        </authorList>
    </citation>
    <scope>NUCLEOTIDE SEQUENCE [LARGE SCALE GENOMIC DNA]</scope>
    <source>
        <strain evidence="6">YM2019G1</strain>
    </source>
</reference>
<dbReference type="SUPFAM" id="SSF47459">
    <property type="entry name" value="HLH, helix-loop-helix DNA-binding domain"/>
    <property type="match status" value="1"/>
</dbReference>
<name>A0A6A2WE86_HIBSY</name>
<dbReference type="Proteomes" id="UP000436088">
    <property type="component" value="Unassembled WGS sequence"/>
</dbReference>
<comment type="caution">
    <text evidence="6">The sequence shown here is derived from an EMBL/GenBank/DDBJ whole genome shotgun (WGS) entry which is preliminary data.</text>
</comment>
<dbReference type="GO" id="GO:0005634">
    <property type="term" value="C:nucleus"/>
    <property type="evidence" value="ECO:0007669"/>
    <property type="project" value="UniProtKB-SubCell"/>
</dbReference>
<dbReference type="PROSITE" id="PS50888">
    <property type="entry name" value="BHLH"/>
    <property type="match status" value="1"/>
</dbReference>
<evidence type="ECO:0000256" key="3">
    <source>
        <dbReference type="ARBA" id="ARBA00023163"/>
    </source>
</evidence>
<keyword evidence="2" id="KW-0805">Transcription regulation</keyword>
<sequence length="436" mass="48536">MEDPNPFNQWHMNSPDEINFVYQLPVSVSFEDNLQDPFSDNYYLSPAAINGPPKQLKTNGWSSCESNTHPADTTNFNLQPCFAPDTLPSSRPDNSPIWIHNCVANGSHRGAGKSSRIYQTNDTALAERKRREKLSQKFIALSALVPGLKKMDKATVLGDAINAHFDVLLPEIEARHCDKSVLIRIYCEKRKGFPEKIIYEIEKCQLTVTSSNVMTFGSSAVHITIVAQMDVEFCMTMKDLVNKLPFEINLPHQNLVGHLPLEYSICELKSLEKIDLGNNSLYGKFPVGFGNLTSLVKFDASMNMLPGDLSELRSLKSSLKTISQERYLRSSMPPRIFGLVLYHQDVQEWQDGSTSATVSAGIWTLPKLQLIDLTMNQFEGLVTGEISNAKSLAQLLLSNNRFPGAMPALISQASSLVSIHLGSNKFSGQIRNPLEN</sequence>
<dbReference type="InterPro" id="IPR036638">
    <property type="entry name" value="HLH_DNA-bd_sf"/>
</dbReference>
<evidence type="ECO:0000256" key="1">
    <source>
        <dbReference type="ARBA" id="ARBA00004123"/>
    </source>
</evidence>
<evidence type="ECO:0000313" key="6">
    <source>
        <dbReference type="EMBL" id="KAE8654385.1"/>
    </source>
</evidence>
<dbReference type="PANTHER" id="PTHR45959">
    <property type="entry name" value="BHLH TRANSCRIPTION FACTOR"/>
    <property type="match status" value="1"/>
</dbReference>
<proteinExistence type="predicted"/>
<feature type="domain" description="BHLH" evidence="5">
    <location>
        <begin position="118"/>
        <end position="167"/>
    </location>
</feature>
<accession>A0A6A2WE86</accession>
<keyword evidence="4" id="KW-0539">Nucleus</keyword>
<dbReference type="Gene3D" id="4.10.280.10">
    <property type="entry name" value="Helix-loop-helix DNA-binding domain"/>
    <property type="match status" value="1"/>
</dbReference>
<gene>
    <name evidence="6" type="ORF">F3Y22_tig00117048pilonHSYRG00151</name>
</gene>
<protein>
    <recommendedName>
        <fullName evidence="5">BHLH domain-containing protein</fullName>
    </recommendedName>
</protein>
<dbReference type="Pfam" id="PF00560">
    <property type="entry name" value="LRR_1"/>
    <property type="match status" value="1"/>
</dbReference>
<dbReference type="InterPro" id="IPR052610">
    <property type="entry name" value="bHLH_transcription_regulator"/>
</dbReference>
<evidence type="ECO:0000256" key="4">
    <source>
        <dbReference type="ARBA" id="ARBA00023242"/>
    </source>
</evidence>
<dbReference type="InterPro" id="IPR032675">
    <property type="entry name" value="LRR_dom_sf"/>
</dbReference>
<dbReference type="SUPFAM" id="SSF52058">
    <property type="entry name" value="L domain-like"/>
    <property type="match status" value="1"/>
</dbReference>
<dbReference type="InterPro" id="IPR011598">
    <property type="entry name" value="bHLH_dom"/>
</dbReference>
<dbReference type="Pfam" id="PF00010">
    <property type="entry name" value="HLH"/>
    <property type="match status" value="1"/>
</dbReference>
<dbReference type="InterPro" id="IPR001611">
    <property type="entry name" value="Leu-rich_rpt"/>
</dbReference>
<organism evidence="6 7">
    <name type="scientific">Hibiscus syriacus</name>
    <name type="common">Rose of Sharon</name>
    <dbReference type="NCBI Taxonomy" id="106335"/>
    <lineage>
        <taxon>Eukaryota</taxon>
        <taxon>Viridiplantae</taxon>
        <taxon>Streptophyta</taxon>
        <taxon>Embryophyta</taxon>
        <taxon>Tracheophyta</taxon>
        <taxon>Spermatophyta</taxon>
        <taxon>Magnoliopsida</taxon>
        <taxon>eudicotyledons</taxon>
        <taxon>Gunneridae</taxon>
        <taxon>Pentapetalae</taxon>
        <taxon>rosids</taxon>
        <taxon>malvids</taxon>
        <taxon>Malvales</taxon>
        <taxon>Malvaceae</taxon>
        <taxon>Malvoideae</taxon>
        <taxon>Hibiscus</taxon>
    </lineage>
</organism>
<dbReference type="GO" id="GO:0046983">
    <property type="term" value="F:protein dimerization activity"/>
    <property type="evidence" value="ECO:0007669"/>
    <property type="project" value="InterPro"/>
</dbReference>